<gene>
    <name evidence="1" type="ORF">TVAG_495910</name>
</gene>
<dbReference type="KEGG" id="tva:4773575"/>
<dbReference type="InParanoid" id="A2DVN0"/>
<protein>
    <submittedName>
        <fullName evidence="1">Uncharacterized protein</fullName>
    </submittedName>
</protein>
<dbReference type="SUPFAM" id="SSF54236">
    <property type="entry name" value="Ubiquitin-like"/>
    <property type="match status" value="1"/>
</dbReference>
<evidence type="ECO:0000313" key="1">
    <source>
        <dbReference type="EMBL" id="EAY15572.1"/>
    </source>
</evidence>
<dbReference type="VEuPathDB" id="TrichDB:TVAGG3_0276050"/>
<organism evidence="1 2">
    <name type="scientific">Trichomonas vaginalis (strain ATCC PRA-98 / G3)</name>
    <dbReference type="NCBI Taxonomy" id="412133"/>
    <lineage>
        <taxon>Eukaryota</taxon>
        <taxon>Metamonada</taxon>
        <taxon>Parabasalia</taxon>
        <taxon>Trichomonadida</taxon>
        <taxon>Trichomonadidae</taxon>
        <taxon>Trichomonas</taxon>
    </lineage>
</organism>
<dbReference type="InterPro" id="IPR029071">
    <property type="entry name" value="Ubiquitin-like_domsf"/>
</dbReference>
<keyword evidence="2" id="KW-1185">Reference proteome</keyword>
<name>A2DVN0_TRIV3</name>
<dbReference type="VEuPathDB" id="TrichDB:TVAG_495910"/>
<dbReference type="AlphaFoldDB" id="A2DVN0"/>
<dbReference type="SMR" id="A2DVN0"/>
<accession>A2DVN0</accession>
<dbReference type="Proteomes" id="UP000001542">
    <property type="component" value="Unassembled WGS sequence"/>
</dbReference>
<reference evidence="1" key="1">
    <citation type="submission" date="2006-10" db="EMBL/GenBank/DDBJ databases">
        <authorList>
            <person name="Amadeo P."/>
            <person name="Zhao Q."/>
            <person name="Wortman J."/>
            <person name="Fraser-Liggett C."/>
            <person name="Carlton J."/>
        </authorList>
    </citation>
    <scope>NUCLEOTIDE SEQUENCE</scope>
    <source>
        <strain evidence="1">G3</strain>
    </source>
</reference>
<reference evidence="1" key="2">
    <citation type="journal article" date="2007" name="Science">
        <title>Draft genome sequence of the sexually transmitted pathogen Trichomonas vaginalis.</title>
        <authorList>
            <person name="Carlton J.M."/>
            <person name="Hirt R.P."/>
            <person name="Silva J.C."/>
            <person name="Delcher A.L."/>
            <person name="Schatz M."/>
            <person name="Zhao Q."/>
            <person name="Wortman J.R."/>
            <person name="Bidwell S.L."/>
            <person name="Alsmark U.C.M."/>
            <person name="Besteiro S."/>
            <person name="Sicheritz-Ponten T."/>
            <person name="Noel C.J."/>
            <person name="Dacks J.B."/>
            <person name="Foster P.G."/>
            <person name="Simillion C."/>
            <person name="Van de Peer Y."/>
            <person name="Miranda-Saavedra D."/>
            <person name="Barton G.J."/>
            <person name="Westrop G.D."/>
            <person name="Mueller S."/>
            <person name="Dessi D."/>
            <person name="Fiori P.L."/>
            <person name="Ren Q."/>
            <person name="Paulsen I."/>
            <person name="Zhang H."/>
            <person name="Bastida-Corcuera F.D."/>
            <person name="Simoes-Barbosa A."/>
            <person name="Brown M.T."/>
            <person name="Hayes R.D."/>
            <person name="Mukherjee M."/>
            <person name="Okumura C.Y."/>
            <person name="Schneider R."/>
            <person name="Smith A.J."/>
            <person name="Vanacova S."/>
            <person name="Villalvazo M."/>
            <person name="Haas B.J."/>
            <person name="Pertea M."/>
            <person name="Feldblyum T.V."/>
            <person name="Utterback T.R."/>
            <person name="Shu C.L."/>
            <person name="Osoegawa K."/>
            <person name="de Jong P.J."/>
            <person name="Hrdy I."/>
            <person name="Horvathova L."/>
            <person name="Zubacova Z."/>
            <person name="Dolezal P."/>
            <person name="Malik S.B."/>
            <person name="Logsdon J.M. Jr."/>
            <person name="Henze K."/>
            <person name="Gupta A."/>
            <person name="Wang C.C."/>
            <person name="Dunne R.L."/>
            <person name="Upcroft J.A."/>
            <person name="Upcroft P."/>
            <person name="White O."/>
            <person name="Salzberg S.L."/>
            <person name="Tang P."/>
            <person name="Chiu C.-H."/>
            <person name="Lee Y.-S."/>
            <person name="Embley T.M."/>
            <person name="Coombs G.H."/>
            <person name="Mottram J.C."/>
            <person name="Tachezy J."/>
            <person name="Fraser-Liggett C.M."/>
            <person name="Johnson P.J."/>
        </authorList>
    </citation>
    <scope>NUCLEOTIDE SEQUENCE [LARGE SCALE GENOMIC DNA]</scope>
    <source>
        <strain evidence="1">G3</strain>
    </source>
</reference>
<dbReference type="RefSeq" id="XP_001327795.1">
    <property type="nucleotide sequence ID" value="XM_001327760.1"/>
</dbReference>
<sequence>MNQVDYPSTICLRTFNRDHDIRQVRINPEYNISYLRTIEGDDCIFIYKKKVLLDSMTFKFYSMNDGDIICVIPYQNDLIPKYIPKNSKLCMDLKRERLKIVNQKFSKIEGYQNVSKKLTFLKDQLEGLAKLEERKPLHDNITRLPTKTQISSDPLPVFW</sequence>
<proteinExistence type="predicted"/>
<dbReference type="EMBL" id="DS113254">
    <property type="protein sequence ID" value="EAY15572.1"/>
    <property type="molecule type" value="Genomic_DNA"/>
</dbReference>
<evidence type="ECO:0000313" key="2">
    <source>
        <dbReference type="Proteomes" id="UP000001542"/>
    </source>
</evidence>